<protein>
    <submittedName>
        <fullName evidence="3">Prepilin peptidase</fullName>
    </submittedName>
</protein>
<feature type="transmembrane region" description="Helical" evidence="1">
    <location>
        <begin position="114"/>
        <end position="134"/>
    </location>
</feature>
<name>A0A926FET3_9FIRM</name>
<comment type="caution">
    <text evidence="3">The sequence shown here is derived from an EMBL/GenBank/DDBJ whole genome shotgun (WGS) entry which is preliminary data.</text>
</comment>
<keyword evidence="1" id="KW-0812">Transmembrane</keyword>
<dbReference type="Proteomes" id="UP000647416">
    <property type="component" value="Unassembled WGS sequence"/>
</dbReference>
<feature type="transmembrane region" description="Helical" evidence="1">
    <location>
        <begin position="29"/>
        <end position="59"/>
    </location>
</feature>
<keyword evidence="1" id="KW-0472">Membrane</keyword>
<gene>
    <name evidence="3" type="ORF">H8706_08795</name>
</gene>
<proteinExistence type="predicted"/>
<evidence type="ECO:0000313" key="4">
    <source>
        <dbReference type="Proteomes" id="UP000647416"/>
    </source>
</evidence>
<dbReference type="GO" id="GO:0016020">
    <property type="term" value="C:membrane"/>
    <property type="evidence" value="ECO:0007669"/>
    <property type="project" value="InterPro"/>
</dbReference>
<evidence type="ECO:0000313" key="3">
    <source>
        <dbReference type="EMBL" id="MBC8596964.1"/>
    </source>
</evidence>
<dbReference type="Gene3D" id="1.20.120.1220">
    <property type="match status" value="1"/>
</dbReference>
<dbReference type="InterPro" id="IPR000045">
    <property type="entry name" value="Prepilin_IV_endopep_pep"/>
</dbReference>
<dbReference type="EMBL" id="JACRTE010000011">
    <property type="protein sequence ID" value="MBC8596964.1"/>
    <property type="molecule type" value="Genomic_DNA"/>
</dbReference>
<keyword evidence="1" id="KW-1133">Transmembrane helix</keyword>
<evidence type="ECO:0000256" key="1">
    <source>
        <dbReference type="SAM" id="Phobius"/>
    </source>
</evidence>
<keyword evidence="4" id="KW-1185">Reference proteome</keyword>
<dbReference type="GO" id="GO:0004190">
    <property type="term" value="F:aspartic-type endopeptidase activity"/>
    <property type="evidence" value="ECO:0007669"/>
    <property type="project" value="InterPro"/>
</dbReference>
<accession>A0A926FET3</accession>
<feature type="transmembrane region" description="Helical" evidence="1">
    <location>
        <begin position="71"/>
        <end position="102"/>
    </location>
</feature>
<organism evidence="3 4">
    <name type="scientific">Qingrenia yutianensis</name>
    <dbReference type="NCBI Taxonomy" id="2763676"/>
    <lineage>
        <taxon>Bacteria</taxon>
        <taxon>Bacillati</taxon>
        <taxon>Bacillota</taxon>
        <taxon>Clostridia</taxon>
        <taxon>Eubacteriales</taxon>
        <taxon>Oscillospiraceae</taxon>
        <taxon>Qingrenia</taxon>
    </lineage>
</organism>
<dbReference type="Pfam" id="PF01478">
    <property type="entry name" value="Peptidase_A24"/>
    <property type="match status" value="1"/>
</dbReference>
<feature type="domain" description="Prepilin type IV endopeptidase peptidase" evidence="2">
    <location>
        <begin position="7"/>
        <end position="98"/>
    </location>
</feature>
<evidence type="ECO:0000259" key="2">
    <source>
        <dbReference type="Pfam" id="PF01478"/>
    </source>
</evidence>
<reference evidence="3" key="1">
    <citation type="submission" date="2020-08" db="EMBL/GenBank/DDBJ databases">
        <title>Genome public.</title>
        <authorList>
            <person name="Liu C."/>
            <person name="Sun Q."/>
        </authorList>
    </citation>
    <scope>NUCLEOTIDE SEQUENCE</scope>
    <source>
        <strain evidence="3">NSJ-50</strain>
    </source>
</reference>
<sequence>MNVLKLLLILCILILASVTDFRKREVPNIYIILIILTALIDFRASNMLGSVISVPFYFAQKDGKSMGGGDLKLAFALGFSLGLAKSLMTVIFGCIVFITAGAVCEIANGKKGKLFPFVPTLTAGYIITILMEVLA</sequence>
<dbReference type="AlphaFoldDB" id="A0A926FET3"/>